<name>A0AAF1ADP5_DAUCS</name>
<sequence length="50" mass="5720">MEEPTRKGCNQRKVLTLSTTLFSDDVPWAKGDKWVGSFPVPIYTIFCLRS</sequence>
<organism evidence="1 2">
    <name type="scientific">Daucus carota subsp. sativus</name>
    <name type="common">Carrot</name>
    <dbReference type="NCBI Taxonomy" id="79200"/>
    <lineage>
        <taxon>Eukaryota</taxon>
        <taxon>Viridiplantae</taxon>
        <taxon>Streptophyta</taxon>
        <taxon>Embryophyta</taxon>
        <taxon>Tracheophyta</taxon>
        <taxon>Spermatophyta</taxon>
        <taxon>Magnoliopsida</taxon>
        <taxon>eudicotyledons</taxon>
        <taxon>Gunneridae</taxon>
        <taxon>Pentapetalae</taxon>
        <taxon>asterids</taxon>
        <taxon>campanulids</taxon>
        <taxon>Apiales</taxon>
        <taxon>Apiaceae</taxon>
        <taxon>Apioideae</taxon>
        <taxon>Scandiceae</taxon>
        <taxon>Daucinae</taxon>
        <taxon>Daucus</taxon>
        <taxon>Daucus sect. Daucus</taxon>
    </lineage>
</organism>
<dbReference type="EMBL" id="CP093343">
    <property type="protein sequence ID" value="WOG81059.1"/>
    <property type="molecule type" value="Genomic_DNA"/>
</dbReference>
<gene>
    <name evidence="1" type="ORF">DCAR_0100204</name>
</gene>
<reference evidence="1" key="1">
    <citation type="journal article" date="2016" name="Nat. Genet.">
        <title>A high-quality carrot genome assembly provides new insights into carotenoid accumulation and asterid genome evolution.</title>
        <authorList>
            <person name="Iorizzo M."/>
            <person name="Ellison S."/>
            <person name="Senalik D."/>
            <person name="Zeng P."/>
            <person name="Satapoomin P."/>
            <person name="Huang J."/>
            <person name="Bowman M."/>
            <person name="Iovene M."/>
            <person name="Sanseverino W."/>
            <person name="Cavagnaro P."/>
            <person name="Yildiz M."/>
            <person name="Macko-Podgorni A."/>
            <person name="Moranska E."/>
            <person name="Grzebelus E."/>
            <person name="Grzebelus D."/>
            <person name="Ashrafi H."/>
            <person name="Zheng Z."/>
            <person name="Cheng S."/>
            <person name="Spooner D."/>
            <person name="Van Deynze A."/>
            <person name="Simon P."/>
        </authorList>
    </citation>
    <scope>NUCLEOTIDE SEQUENCE</scope>
    <source>
        <tissue evidence="1">Leaf</tissue>
    </source>
</reference>
<evidence type="ECO:0000313" key="2">
    <source>
        <dbReference type="Proteomes" id="UP000077755"/>
    </source>
</evidence>
<proteinExistence type="predicted"/>
<evidence type="ECO:0000313" key="1">
    <source>
        <dbReference type="EMBL" id="WOG81059.1"/>
    </source>
</evidence>
<protein>
    <submittedName>
        <fullName evidence="1">Uncharacterized protein</fullName>
    </submittedName>
</protein>
<dbReference type="Proteomes" id="UP000077755">
    <property type="component" value="Chromosome 1"/>
</dbReference>
<keyword evidence="2" id="KW-1185">Reference proteome</keyword>
<accession>A0AAF1ADP5</accession>
<dbReference type="AlphaFoldDB" id="A0AAF1ADP5"/>
<reference evidence="1" key="2">
    <citation type="submission" date="2022-03" db="EMBL/GenBank/DDBJ databases">
        <title>Draft title - Genomic analysis of global carrot germplasm unveils the trajectory of domestication and the origin of high carotenoid orange carrot.</title>
        <authorList>
            <person name="Iorizzo M."/>
            <person name="Ellison S."/>
            <person name="Senalik D."/>
            <person name="Macko-Podgorni A."/>
            <person name="Grzebelus D."/>
            <person name="Bostan H."/>
            <person name="Rolling W."/>
            <person name="Curaba J."/>
            <person name="Simon P."/>
        </authorList>
    </citation>
    <scope>NUCLEOTIDE SEQUENCE</scope>
    <source>
        <tissue evidence="1">Leaf</tissue>
    </source>
</reference>